<dbReference type="AlphaFoldDB" id="A0A964TD26"/>
<dbReference type="PROSITE" id="PS51186">
    <property type="entry name" value="GNAT"/>
    <property type="match status" value="1"/>
</dbReference>
<dbReference type="InterPro" id="IPR051556">
    <property type="entry name" value="N-term/lysine_N-AcTrnsfr"/>
</dbReference>
<dbReference type="PANTHER" id="PTHR42919:SF40">
    <property type="entry name" value="FAMILY ACETYLTRANSFERASE, PUTATIVE-RELATED"/>
    <property type="match status" value="1"/>
</dbReference>
<feature type="domain" description="N-acetyltransferase" evidence="1">
    <location>
        <begin position="15"/>
        <end position="172"/>
    </location>
</feature>
<keyword evidence="3" id="KW-1185">Reference proteome</keyword>
<name>A0A964TD26_9FLAO</name>
<evidence type="ECO:0000259" key="1">
    <source>
        <dbReference type="PROSITE" id="PS51186"/>
    </source>
</evidence>
<dbReference type="InterPro" id="IPR000182">
    <property type="entry name" value="GNAT_dom"/>
</dbReference>
<dbReference type="GO" id="GO:0016747">
    <property type="term" value="F:acyltransferase activity, transferring groups other than amino-acyl groups"/>
    <property type="evidence" value="ECO:0007669"/>
    <property type="project" value="InterPro"/>
</dbReference>
<reference evidence="2" key="1">
    <citation type="submission" date="2020-01" db="EMBL/GenBank/DDBJ databases">
        <title>Muricauda ochracea sp. nov., isolated from a tidal flat of Garorim bay in Korea.</title>
        <authorList>
            <person name="Kim D."/>
            <person name="Yoo Y."/>
            <person name="Kim J.-J."/>
        </authorList>
    </citation>
    <scope>NUCLEOTIDE SEQUENCE</scope>
    <source>
        <strain evidence="2">JGD-17</strain>
    </source>
</reference>
<protein>
    <submittedName>
        <fullName evidence="2">GNAT family N-acetyltransferase</fullName>
    </submittedName>
</protein>
<accession>A0A964TD26</accession>
<comment type="caution">
    <text evidence="2">The sequence shown here is derived from an EMBL/GenBank/DDBJ whole genome shotgun (WGS) entry which is preliminary data.</text>
</comment>
<dbReference type="Pfam" id="PF00583">
    <property type="entry name" value="Acetyltransf_1"/>
    <property type="match status" value="1"/>
</dbReference>
<gene>
    <name evidence="2" type="ORF">GTQ34_08765</name>
</gene>
<evidence type="ECO:0000313" key="3">
    <source>
        <dbReference type="Proteomes" id="UP000667650"/>
    </source>
</evidence>
<dbReference type="Gene3D" id="3.40.630.30">
    <property type="match status" value="1"/>
</dbReference>
<dbReference type="CDD" id="cd04301">
    <property type="entry name" value="NAT_SF"/>
    <property type="match status" value="1"/>
</dbReference>
<dbReference type="InterPro" id="IPR016181">
    <property type="entry name" value="Acyl_CoA_acyltransferase"/>
</dbReference>
<dbReference type="SUPFAM" id="SSF55729">
    <property type="entry name" value="Acyl-CoA N-acyltransferases (Nat)"/>
    <property type="match status" value="1"/>
</dbReference>
<dbReference type="Proteomes" id="UP000667650">
    <property type="component" value="Unassembled WGS sequence"/>
</dbReference>
<organism evidence="2 3">
    <name type="scientific">Flagellimonas ochracea</name>
    <dbReference type="NCBI Taxonomy" id="2696472"/>
    <lineage>
        <taxon>Bacteria</taxon>
        <taxon>Pseudomonadati</taxon>
        <taxon>Bacteroidota</taxon>
        <taxon>Flavobacteriia</taxon>
        <taxon>Flavobacteriales</taxon>
        <taxon>Flavobacteriaceae</taxon>
        <taxon>Flagellimonas</taxon>
    </lineage>
</organism>
<sequence>MDNLSLDKARLSDSLRISILLKTVYIQAYAIEGITFEFANFIEEKFSKEKIEEKIKENPDNLLVCHCNGNPIGIAEIIYNSECPIRKIATPELGKLYVLERFHRTGVAGHLMQKVEEITRLKGYKELNLEVWENNLKAIKFYEKHGYKLLGKVDFPMETNTYVNLVMNKVFK</sequence>
<dbReference type="RefSeq" id="WP_166523402.1">
    <property type="nucleotide sequence ID" value="NZ_JAAABI010000002.1"/>
</dbReference>
<evidence type="ECO:0000313" key="2">
    <source>
        <dbReference type="EMBL" id="NAY92009.1"/>
    </source>
</evidence>
<dbReference type="PANTHER" id="PTHR42919">
    <property type="entry name" value="N-ALPHA-ACETYLTRANSFERASE"/>
    <property type="match status" value="1"/>
</dbReference>
<proteinExistence type="predicted"/>
<dbReference type="EMBL" id="JAAABI010000002">
    <property type="protein sequence ID" value="NAY92009.1"/>
    <property type="molecule type" value="Genomic_DNA"/>
</dbReference>